<gene>
    <name evidence="2" type="ORF">BCR33DRAFT_717639</name>
</gene>
<proteinExistence type="predicted"/>
<sequence>MISGFLQRKKSIGQLNLFSSSRSSNRGSTVSMSRSGSRQGEGALSPAPADSPRASTDKVVVEVGKSPEVTRSPLTANAAMSPRLPREKVNADLPHPVAPVGLPVSAEKEGEAKGESIPESVSAPAGIEDPVVVAEEVKVEVVEEKVEVVAEKEEVKEEVVEEVKVIESVVIAEETVIKAEEEVSAADAVIAEEPKVEVPAAEAEVPVVEVAAEEPVVVEVDPIPVEEAAAPAPETPEDPAENPYSKDNKYSLATPPANEHQQKMMELLWADSLFSMLCQGLERKDLSKALAPIHDHCLLLVMTTDVPHMGIEAKKTMYYGWKEVRNWLNECFSKNAQLRLTASKLTGTNFRSDAGCLELEYPEEGVYSGSVKGSMEDYLIKSLTFVLSEYDEI</sequence>
<evidence type="ECO:0000313" key="2">
    <source>
        <dbReference type="EMBL" id="ORY43429.1"/>
    </source>
</evidence>
<protein>
    <submittedName>
        <fullName evidence="2">Uncharacterized protein</fullName>
    </submittedName>
</protein>
<evidence type="ECO:0000256" key="1">
    <source>
        <dbReference type="SAM" id="MobiDB-lite"/>
    </source>
</evidence>
<dbReference type="AlphaFoldDB" id="A0A1Y2C8S7"/>
<dbReference type="OrthoDB" id="2157387at2759"/>
<dbReference type="EMBL" id="MCGO01000025">
    <property type="protein sequence ID" value="ORY43429.1"/>
    <property type="molecule type" value="Genomic_DNA"/>
</dbReference>
<accession>A0A1Y2C8S7</accession>
<dbReference type="Proteomes" id="UP000193642">
    <property type="component" value="Unassembled WGS sequence"/>
</dbReference>
<organism evidence="2 3">
    <name type="scientific">Rhizoclosmatium globosum</name>
    <dbReference type="NCBI Taxonomy" id="329046"/>
    <lineage>
        <taxon>Eukaryota</taxon>
        <taxon>Fungi</taxon>
        <taxon>Fungi incertae sedis</taxon>
        <taxon>Chytridiomycota</taxon>
        <taxon>Chytridiomycota incertae sedis</taxon>
        <taxon>Chytridiomycetes</taxon>
        <taxon>Chytridiales</taxon>
        <taxon>Chytriomycetaceae</taxon>
        <taxon>Rhizoclosmatium</taxon>
    </lineage>
</organism>
<evidence type="ECO:0000313" key="3">
    <source>
        <dbReference type="Proteomes" id="UP000193642"/>
    </source>
</evidence>
<reference evidence="2 3" key="1">
    <citation type="submission" date="2016-07" db="EMBL/GenBank/DDBJ databases">
        <title>Pervasive Adenine N6-methylation of Active Genes in Fungi.</title>
        <authorList>
            <consortium name="DOE Joint Genome Institute"/>
            <person name="Mondo S.J."/>
            <person name="Dannebaum R.O."/>
            <person name="Kuo R.C."/>
            <person name="Labutti K."/>
            <person name="Haridas S."/>
            <person name="Kuo A."/>
            <person name="Salamov A."/>
            <person name="Ahrendt S.R."/>
            <person name="Lipzen A."/>
            <person name="Sullivan W."/>
            <person name="Andreopoulos W.B."/>
            <person name="Clum A."/>
            <person name="Lindquist E."/>
            <person name="Daum C."/>
            <person name="Ramamoorthy G.K."/>
            <person name="Gryganskyi A."/>
            <person name="Culley D."/>
            <person name="Magnuson J.K."/>
            <person name="James T.Y."/>
            <person name="O'Malley M.A."/>
            <person name="Stajich J.E."/>
            <person name="Spatafora J.W."/>
            <person name="Visel A."/>
            <person name="Grigoriev I.V."/>
        </authorList>
    </citation>
    <scope>NUCLEOTIDE SEQUENCE [LARGE SCALE GENOMIC DNA]</scope>
    <source>
        <strain evidence="2 3">JEL800</strain>
    </source>
</reference>
<keyword evidence="3" id="KW-1185">Reference proteome</keyword>
<comment type="caution">
    <text evidence="2">The sequence shown here is derived from an EMBL/GenBank/DDBJ whole genome shotgun (WGS) entry which is preliminary data.</text>
</comment>
<name>A0A1Y2C8S7_9FUNG</name>
<feature type="region of interest" description="Disordered" evidence="1">
    <location>
        <begin position="13"/>
        <end position="83"/>
    </location>
</feature>
<feature type="compositionally biased region" description="Low complexity" evidence="1">
    <location>
        <begin position="19"/>
        <end position="35"/>
    </location>
</feature>